<keyword evidence="4" id="KW-1185">Reference proteome</keyword>
<feature type="region of interest" description="Disordered" evidence="1">
    <location>
        <begin position="313"/>
        <end position="519"/>
    </location>
</feature>
<feature type="compositionally biased region" description="Basic and acidic residues" evidence="1">
    <location>
        <begin position="452"/>
        <end position="510"/>
    </location>
</feature>
<gene>
    <name evidence="3" type="ORF">AK812_SmicGene24876</name>
</gene>
<feature type="compositionally biased region" description="Acidic residues" evidence="1">
    <location>
        <begin position="1355"/>
        <end position="1364"/>
    </location>
</feature>
<keyword evidence="2" id="KW-0812">Transmembrane</keyword>
<feature type="region of interest" description="Disordered" evidence="1">
    <location>
        <begin position="1305"/>
        <end position="1379"/>
    </location>
</feature>
<feature type="compositionally biased region" description="Basic and acidic residues" evidence="1">
    <location>
        <begin position="317"/>
        <end position="418"/>
    </location>
</feature>
<feature type="compositionally biased region" description="Basic and acidic residues" evidence="1">
    <location>
        <begin position="608"/>
        <end position="617"/>
    </location>
</feature>
<dbReference type="EMBL" id="LSRX01000589">
    <property type="protein sequence ID" value="OLP93239.1"/>
    <property type="molecule type" value="Genomic_DNA"/>
</dbReference>
<keyword evidence="2" id="KW-1133">Transmembrane helix</keyword>
<organism evidence="3 4">
    <name type="scientific">Symbiodinium microadriaticum</name>
    <name type="common">Dinoflagellate</name>
    <name type="synonym">Zooxanthella microadriatica</name>
    <dbReference type="NCBI Taxonomy" id="2951"/>
    <lineage>
        <taxon>Eukaryota</taxon>
        <taxon>Sar</taxon>
        <taxon>Alveolata</taxon>
        <taxon>Dinophyceae</taxon>
        <taxon>Suessiales</taxon>
        <taxon>Symbiodiniaceae</taxon>
        <taxon>Symbiodinium</taxon>
    </lineage>
</organism>
<feature type="compositionally biased region" description="Basic and acidic residues" evidence="1">
    <location>
        <begin position="428"/>
        <end position="442"/>
    </location>
</feature>
<dbReference type="OrthoDB" id="10498475at2759"/>
<name>A0A1Q9DDJ6_SYMMI</name>
<feature type="compositionally biased region" description="Basic and acidic residues" evidence="1">
    <location>
        <begin position="549"/>
        <end position="560"/>
    </location>
</feature>
<evidence type="ECO:0008006" key="5">
    <source>
        <dbReference type="Google" id="ProtNLM"/>
    </source>
</evidence>
<evidence type="ECO:0000256" key="1">
    <source>
        <dbReference type="SAM" id="MobiDB-lite"/>
    </source>
</evidence>
<evidence type="ECO:0000256" key="2">
    <source>
        <dbReference type="SAM" id="Phobius"/>
    </source>
</evidence>
<feature type="region of interest" description="Disordered" evidence="1">
    <location>
        <begin position="1"/>
        <end position="51"/>
    </location>
</feature>
<feature type="compositionally biased region" description="Acidic residues" evidence="1">
    <location>
        <begin position="212"/>
        <end position="226"/>
    </location>
</feature>
<feature type="transmembrane region" description="Helical" evidence="2">
    <location>
        <begin position="1246"/>
        <end position="1267"/>
    </location>
</feature>
<feature type="region of interest" description="Disordered" evidence="1">
    <location>
        <begin position="549"/>
        <end position="658"/>
    </location>
</feature>
<reference evidence="3 4" key="1">
    <citation type="submission" date="2016-02" db="EMBL/GenBank/DDBJ databases">
        <title>Genome analysis of coral dinoflagellate symbionts highlights evolutionary adaptations to a symbiotic lifestyle.</title>
        <authorList>
            <person name="Aranda M."/>
            <person name="Li Y."/>
            <person name="Liew Y.J."/>
            <person name="Baumgarten S."/>
            <person name="Simakov O."/>
            <person name="Wilson M."/>
            <person name="Piel J."/>
            <person name="Ashoor H."/>
            <person name="Bougouffa S."/>
            <person name="Bajic V.B."/>
            <person name="Ryu T."/>
            <person name="Ravasi T."/>
            <person name="Bayer T."/>
            <person name="Micklem G."/>
            <person name="Kim H."/>
            <person name="Bhak J."/>
            <person name="Lajeunesse T.C."/>
            <person name="Voolstra C.R."/>
        </authorList>
    </citation>
    <scope>NUCLEOTIDE SEQUENCE [LARGE SCALE GENOMIC DNA]</scope>
    <source>
        <strain evidence="3 4">CCMP2467</strain>
    </source>
</reference>
<sequence>MVYEHNDEELPEPDLEPGEIWEDSEYGSDQEQDLFGDEDSGPPNLSDEEIRDLDRKAMVTEIDRLIAMQAVQRTALSEIEKEEKTEDERTASLLFTLMTFKQQAMARAKFLYNLELQQRWSEFIEEEEAARIEYAKYFEEQEKYKQELRADRDRLLEKEHRMEGHLGPSRSEIDEFSDRAYFDAMTQEQETQEAMEENENEHYTQSFEYISEEEAGPQWQEEEGEEYKEPEKKPEQTQEEYDAERKELLAKARAEIAAKEAKRQEQERGLKMPIDKSHDWKFYVEGGNVWKQNYKTGEKIWWTYDFKYKRQKGKGKQAYEKAGKGHRPQEPFKPRDEEDAKYWERMGKMEEEKRKKREEEKVAAEEKERKEQEAKERIEKAAEEEEERQKQKAREMLEKAAEENERREAEKKANEEKAAAAAQAAAVAEEKARKAAAAEEQKRRKAAAAAAAEERKKKEEAEAEAEAEKRKEQEASKEKKRIEELEKELAELRGETRSAKGEEGKIEKQEQASSSSEKVKRNFYAVFPYDGNDYQWKWNSVNCFWKADGCRPKERKEKERAKAKKRRKVWPSTRPSTTTWKPEKEKQENKKQKEEEAAQTSSEEDQQQESKSEERIKGLGPKKQRKKRRKEAKQSNDRNRMEYPSDLHRPDWMQGRLKGKDRQARLSAEWAQADKRRWAAVARSQNLQSRNAMDSSEAAVAEHAEIVGGPWNVAAADGFPLARHSVDAQCNKTQTLANEFHEKHNILQPEEADSLLGAPPEPWSLFPTCTINGCEHCMPEEQQESMQRLRTLIWRAVLQKAPASKSTGKEPLLLSFQSARRDATLSLVVAFHTLRAPLQAAVLLLHPVEMPDLAEQGVVVSLDCFSQSGRRELQLESDSVALARLARQASDWKLNVLDVGPVRQINRFDITASHPFDDKDGVDGAGLPVLVDPDTEVTKLLSYLGHREHQSNHAEGAIERIRQLVGTIPLNWRIRAVNAHHRSDEVVCLENLDLGSNADLEEVVDESLEQPSAGNFEDASNIPKELWRPFGAGEPQLAKDELALIDGIAESFELPRLESMGVLERLPAGADLSGYKRLSTKMVKSWRIKPSPTGGGEAFLRRACGTRHISGRVLWLQDFLFKWKKASLHAVPTSTNPADFFAKSLSGTRIRCLSNIIGVRDASDGFSLVGAAELEEQRRRDQAKKFLRAVKSTGRGNAEALQLLTMLIQLVGTKAAVTDDRAQFEPLLVPGSDFTKSEASAGSQPGISFMFVAVTAGIAIIVGRVIANMTVRALLQQVVLGAFRVLVQAGGFVRLEATEAEQPLLEELPVEQPRAPLQGVDDASSDDDDDMSLGPRDPRERAAILGITPPQTPPESDDSSEQPDSEPGPRDYGPDDGWSSIFVQYAMA</sequence>
<feature type="compositionally biased region" description="Basic and acidic residues" evidence="1">
    <location>
        <begin position="581"/>
        <end position="596"/>
    </location>
</feature>
<feature type="compositionally biased region" description="Basic residues" evidence="1">
    <location>
        <begin position="620"/>
        <end position="631"/>
    </location>
</feature>
<proteinExistence type="predicted"/>
<keyword evidence="2" id="KW-0472">Membrane</keyword>
<feature type="compositionally biased region" description="Basic and acidic residues" evidence="1">
    <location>
        <begin position="632"/>
        <end position="651"/>
    </location>
</feature>
<feature type="compositionally biased region" description="Basic and acidic residues" evidence="1">
    <location>
        <begin position="227"/>
        <end position="236"/>
    </location>
</feature>
<protein>
    <recommendedName>
        <fullName evidence="5">Reticulocyte-binding protein 2-like a</fullName>
    </recommendedName>
</protein>
<accession>A0A1Q9DDJ6</accession>
<feature type="region of interest" description="Disordered" evidence="1">
    <location>
        <begin position="212"/>
        <end position="244"/>
    </location>
</feature>
<comment type="caution">
    <text evidence="3">The sequence shown here is derived from an EMBL/GenBank/DDBJ whole genome shotgun (WGS) entry which is preliminary data.</text>
</comment>
<evidence type="ECO:0000313" key="4">
    <source>
        <dbReference type="Proteomes" id="UP000186817"/>
    </source>
</evidence>
<dbReference type="Proteomes" id="UP000186817">
    <property type="component" value="Unassembled WGS sequence"/>
</dbReference>
<evidence type="ECO:0000313" key="3">
    <source>
        <dbReference type="EMBL" id="OLP93239.1"/>
    </source>
</evidence>